<evidence type="ECO:0000256" key="1">
    <source>
        <dbReference type="SAM" id="MobiDB-lite"/>
    </source>
</evidence>
<evidence type="ECO:0000313" key="3">
    <source>
        <dbReference type="Proteomes" id="UP000308197"/>
    </source>
</evidence>
<feature type="region of interest" description="Disordered" evidence="1">
    <location>
        <begin position="179"/>
        <end position="277"/>
    </location>
</feature>
<evidence type="ECO:0000313" key="2">
    <source>
        <dbReference type="EMBL" id="TFK82206.1"/>
    </source>
</evidence>
<feature type="compositionally biased region" description="Basic residues" evidence="1">
    <location>
        <begin position="227"/>
        <end position="242"/>
    </location>
</feature>
<feature type="region of interest" description="Disordered" evidence="1">
    <location>
        <begin position="1"/>
        <end position="163"/>
    </location>
</feature>
<dbReference type="AlphaFoldDB" id="A0A5C3NXN3"/>
<dbReference type="EMBL" id="ML211510">
    <property type="protein sequence ID" value="TFK82206.1"/>
    <property type="molecule type" value="Genomic_DNA"/>
</dbReference>
<protein>
    <submittedName>
        <fullName evidence="2">Uncharacterized protein</fullName>
    </submittedName>
</protein>
<feature type="compositionally biased region" description="Basic and acidic residues" evidence="1">
    <location>
        <begin position="120"/>
        <end position="155"/>
    </location>
</feature>
<feature type="compositionally biased region" description="Polar residues" evidence="1">
    <location>
        <begin position="353"/>
        <end position="364"/>
    </location>
</feature>
<dbReference type="Proteomes" id="UP000308197">
    <property type="component" value="Unassembled WGS sequence"/>
</dbReference>
<name>A0A5C3NXN3_9APHY</name>
<feature type="compositionally biased region" description="Basic and acidic residues" evidence="1">
    <location>
        <begin position="390"/>
        <end position="399"/>
    </location>
</feature>
<sequence length="730" mass="80804">MPPRQLSPRRKRGHSQTEVAGPPSDDDRSAHEEDISRTLKTGPGLRPPKRGRAHTIIADEEADDDDSEEQLASTEQQAAHESEDHRRYPTRNPNRRPGKHVGLNWEQDQRQQQAAATAKAEQKKQRDAHKAAQERKAEHHAQGIKHIAELEAAREAEDDADQEYLQTRTAVGYRFAAKFAGSAGDREPVAEESGSDFRDEDEDEMDDDEEAEHVGEEEVTHSTLKQAKPKGKSAQRRTKKRVQICNKIASARPAKAAKSSKSAADVHQTSITRPGDAFNNAYRQTLLERTQGRTSTGTLPPGNNFVGRIRGSKTLLASDYPPDDDVFSQEPQSTPSRVTQRTPATLNLHGVRNGNSSATPTPSRSHAVALRAPSQSNDVEGDMNIWEFDGGFREDDGASKRTVAVSRQPGRPPKTLTLVNIQPDPPAKPKGPKRRTADEMPASKSLSAHNLPDDLYVFYEEKLIPTCIDIFGGFKDPWNIKPVTPKDSKTPKLPSLLDVITLLVNEFHHDGEAHLIEENDLIYRVTRQRLMNWRNGFLGRACTVVKEGEKAFVARLKIVTGKKATVADVKAWADAAIKSNGGEAWYEEPATADNGKARGMFTSVYMLRTFAPHLAVVSQSYIEESKPQFGALAMAAAAVEAAFRCYTNNGTYQAPEGDFDKVGGGGLTDKWVRGGVTNLYNKRNRWDEMMAAALEMSETRVGRKRNRSIKNVDPYERDVVPPSSSPPRPE</sequence>
<feature type="compositionally biased region" description="Basic and acidic residues" evidence="1">
    <location>
        <begin position="25"/>
        <end position="37"/>
    </location>
</feature>
<proteinExistence type="predicted"/>
<feature type="compositionally biased region" description="Acidic residues" evidence="1">
    <location>
        <begin position="58"/>
        <end position="69"/>
    </location>
</feature>
<feature type="compositionally biased region" description="Basic and acidic residues" evidence="1">
    <location>
        <begin position="78"/>
        <end position="87"/>
    </location>
</feature>
<feature type="region of interest" description="Disordered" evidence="1">
    <location>
        <begin position="317"/>
        <end position="445"/>
    </location>
</feature>
<feature type="compositionally biased region" description="Low complexity" evidence="1">
    <location>
        <begin position="247"/>
        <end position="263"/>
    </location>
</feature>
<keyword evidence="3" id="KW-1185">Reference proteome</keyword>
<accession>A0A5C3NXN3</accession>
<feature type="compositionally biased region" description="Acidic residues" evidence="1">
    <location>
        <begin position="198"/>
        <end position="211"/>
    </location>
</feature>
<feature type="compositionally biased region" description="Polar residues" evidence="1">
    <location>
        <begin position="329"/>
        <end position="345"/>
    </location>
</feature>
<feature type="region of interest" description="Disordered" evidence="1">
    <location>
        <begin position="700"/>
        <end position="730"/>
    </location>
</feature>
<dbReference type="InParanoid" id="A0A5C3NXN3"/>
<gene>
    <name evidence="2" type="ORF">K466DRAFT_631038</name>
</gene>
<reference evidence="2 3" key="1">
    <citation type="journal article" date="2019" name="Nat. Ecol. Evol.">
        <title>Megaphylogeny resolves global patterns of mushroom evolution.</title>
        <authorList>
            <person name="Varga T."/>
            <person name="Krizsan K."/>
            <person name="Foldi C."/>
            <person name="Dima B."/>
            <person name="Sanchez-Garcia M."/>
            <person name="Sanchez-Ramirez S."/>
            <person name="Szollosi G.J."/>
            <person name="Szarkandi J.G."/>
            <person name="Papp V."/>
            <person name="Albert L."/>
            <person name="Andreopoulos W."/>
            <person name="Angelini C."/>
            <person name="Antonin V."/>
            <person name="Barry K.W."/>
            <person name="Bougher N.L."/>
            <person name="Buchanan P."/>
            <person name="Buyck B."/>
            <person name="Bense V."/>
            <person name="Catcheside P."/>
            <person name="Chovatia M."/>
            <person name="Cooper J."/>
            <person name="Damon W."/>
            <person name="Desjardin D."/>
            <person name="Finy P."/>
            <person name="Geml J."/>
            <person name="Haridas S."/>
            <person name="Hughes K."/>
            <person name="Justo A."/>
            <person name="Karasinski D."/>
            <person name="Kautmanova I."/>
            <person name="Kiss B."/>
            <person name="Kocsube S."/>
            <person name="Kotiranta H."/>
            <person name="LaButti K.M."/>
            <person name="Lechner B.E."/>
            <person name="Liimatainen K."/>
            <person name="Lipzen A."/>
            <person name="Lukacs Z."/>
            <person name="Mihaltcheva S."/>
            <person name="Morgado L.N."/>
            <person name="Niskanen T."/>
            <person name="Noordeloos M.E."/>
            <person name="Ohm R.A."/>
            <person name="Ortiz-Santana B."/>
            <person name="Ovrebo C."/>
            <person name="Racz N."/>
            <person name="Riley R."/>
            <person name="Savchenko A."/>
            <person name="Shiryaev A."/>
            <person name="Soop K."/>
            <person name="Spirin V."/>
            <person name="Szebenyi C."/>
            <person name="Tomsovsky M."/>
            <person name="Tulloss R.E."/>
            <person name="Uehling J."/>
            <person name="Grigoriev I.V."/>
            <person name="Vagvolgyi C."/>
            <person name="Papp T."/>
            <person name="Martin F.M."/>
            <person name="Miettinen O."/>
            <person name="Hibbett D.S."/>
            <person name="Nagy L.G."/>
        </authorList>
    </citation>
    <scope>NUCLEOTIDE SEQUENCE [LARGE SCALE GENOMIC DNA]</scope>
    <source>
        <strain evidence="2 3">HHB13444</strain>
    </source>
</reference>
<organism evidence="2 3">
    <name type="scientific">Polyporus arcularius HHB13444</name>
    <dbReference type="NCBI Taxonomy" id="1314778"/>
    <lineage>
        <taxon>Eukaryota</taxon>
        <taxon>Fungi</taxon>
        <taxon>Dikarya</taxon>
        <taxon>Basidiomycota</taxon>
        <taxon>Agaricomycotina</taxon>
        <taxon>Agaricomycetes</taxon>
        <taxon>Polyporales</taxon>
        <taxon>Polyporaceae</taxon>
        <taxon>Polyporus</taxon>
    </lineage>
</organism>
<feature type="compositionally biased region" description="Low complexity" evidence="1">
    <location>
        <begin position="110"/>
        <end position="119"/>
    </location>
</feature>